<evidence type="ECO:0000313" key="2">
    <source>
        <dbReference type="EMBL" id="RRH76336.1"/>
    </source>
</evidence>
<reference evidence="2 3" key="1">
    <citation type="submission" date="2018-11" db="EMBL/GenBank/DDBJ databases">
        <title>Gemmobacter sp. nov., YIM 102744-1 draft genome.</title>
        <authorList>
            <person name="Li G."/>
            <person name="Jiang Y."/>
        </authorList>
    </citation>
    <scope>NUCLEOTIDE SEQUENCE [LARGE SCALE GENOMIC DNA]</scope>
    <source>
        <strain evidence="2 3">YIM 102744-1</strain>
    </source>
</reference>
<keyword evidence="1" id="KW-0812">Transmembrane</keyword>
<feature type="transmembrane region" description="Helical" evidence="1">
    <location>
        <begin position="16"/>
        <end position="37"/>
    </location>
</feature>
<sequence>MKILWTSATFGQDDSGAASIEAVVLTALVITLCVLIFQSLSDAVVDWAGQLSQGASMQTSFVDAAE</sequence>
<dbReference type="Proteomes" id="UP000282125">
    <property type="component" value="Unassembled WGS sequence"/>
</dbReference>
<dbReference type="RefSeq" id="WP_124964139.1">
    <property type="nucleotide sequence ID" value="NZ_RRAZ01000007.1"/>
</dbReference>
<dbReference type="EMBL" id="RRAZ01000007">
    <property type="protein sequence ID" value="RRH76336.1"/>
    <property type="molecule type" value="Genomic_DNA"/>
</dbReference>
<name>A0A3P3DRM2_9RHOB</name>
<evidence type="ECO:0000256" key="1">
    <source>
        <dbReference type="SAM" id="Phobius"/>
    </source>
</evidence>
<protein>
    <submittedName>
        <fullName evidence="2">Uncharacterized protein</fullName>
    </submittedName>
</protein>
<keyword evidence="1" id="KW-0472">Membrane</keyword>
<keyword evidence="3" id="KW-1185">Reference proteome</keyword>
<organism evidence="2 3">
    <name type="scientific">Falsigemmobacter faecalis</name>
    <dbReference type="NCBI Taxonomy" id="2488730"/>
    <lineage>
        <taxon>Bacteria</taxon>
        <taxon>Pseudomonadati</taxon>
        <taxon>Pseudomonadota</taxon>
        <taxon>Alphaproteobacteria</taxon>
        <taxon>Rhodobacterales</taxon>
        <taxon>Paracoccaceae</taxon>
        <taxon>Falsigemmobacter</taxon>
    </lineage>
</organism>
<proteinExistence type="predicted"/>
<evidence type="ECO:0000313" key="3">
    <source>
        <dbReference type="Proteomes" id="UP000282125"/>
    </source>
</evidence>
<dbReference type="AlphaFoldDB" id="A0A3P3DRM2"/>
<gene>
    <name evidence="2" type="ORF">EG244_06150</name>
</gene>
<accession>A0A3P3DRM2</accession>
<comment type="caution">
    <text evidence="2">The sequence shown here is derived from an EMBL/GenBank/DDBJ whole genome shotgun (WGS) entry which is preliminary data.</text>
</comment>
<keyword evidence="1" id="KW-1133">Transmembrane helix</keyword>